<evidence type="ECO:0000313" key="2">
    <source>
        <dbReference type="Proteomes" id="UP000434580"/>
    </source>
</evidence>
<proteinExistence type="predicted"/>
<gene>
    <name evidence="1" type="ORF">DPBNPPHM_03686</name>
</gene>
<sequence length="108" mass="11889">MPAFYIEWTKAAAIYQAAAVKSYSVGEWRVLQMDCCKVFAGVSELGERETVEKGVKYAVAPIRYDGDAFVFWVQVSKACTQTKTLVTPVLEFDFAPNPILRAACIGVG</sequence>
<dbReference type="Proteomes" id="UP000434580">
    <property type="component" value="Unassembled WGS sequence"/>
</dbReference>
<dbReference type="AlphaFoldDB" id="A0A5S9P7E3"/>
<evidence type="ECO:0000313" key="1">
    <source>
        <dbReference type="EMBL" id="CAA0099306.1"/>
    </source>
</evidence>
<accession>A0A5S9P7E3</accession>
<name>A0A5S9P7E3_9GAMM</name>
<reference evidence="1 2" key="1">
    <citation type="submission" date="2019-11" db="EMBL/GenBank/DDBJ databases">
        <authorList>
            <person name="Holert J."/>
        </authorList>
    </citation>
    <scope>NUCLEOTIDE SEQUENCE [LARGE SCALE GENOMIC DNA]</scope>
    <source>
        <strain evidence="1">BC5_2</strain>
    </source>
</reference>
<organism evidence="1 2">
    <name type="scientific">BD1-7 clade bacterium</name>
    <dbReference type="NCBI Taxonomy" id="2029982"/>
    <lineage>
        <taxon>Bacteria</taxon>
        <taxon>Pseudomonadati</taxon>
        <taxon>Pseudomonadota</taxon>
        <taxon>Gammaproteobacteria</taxon>
        <taxon>Cellvibrionales</taxon>
        <taxon>Spongiibacteraceae</taxon>
        <taxon>BD1-7 clade</taxon>
    </lineage>
</organism>
<dbReference type="EMBL" id="CACSII010000007">
    <property type="protein sequence ID" value="CAA0099306.1"/>
    <property type="molecule type" value="Genomic_DNA"/>
</dbReference>
<protein>
    <submittedName>
        <fullName evidence="1">Uncharacterized protein</fullName>
    </submittedName>
</protein>